<evidence type="ECO:0000313" key="3">
    <source>
        <dbReference type="EMBL" id="CAG8810588.1"/>
    </source>
</evidence>
<dbReference type="EMBL" id="CAJVPY010046524">
    <property type="protein sequence ID" value="CAG8810588.1"/>
    <property type="molecule type" value="Genomic_DNA"/>
</dbReference>
<dbReference type="AlphaFoldDB" id="A0A9N9K7A0"/>
<evidence type="ECO:0000256" key="1">
    <source>
        <dbReference type="ARBA" id="ARBA00022786"/>
    </source>
</evidence>
<dbReference type="GO" id="GO:0140096">
    <property type="term" value="F:catalytic activity, acting on a protein"/>
    <property type="evidence" value="ECO:0007669"/>
    <property type="project" value="UniProtKB-ARBA"/>
</dbReference>
<keyword evidence="4" id="KW-1185">Reference proteome</keyword>
<keyword evidence="1" id="KW-0833">Ubl conjugation pathway</keyword>
<evidence type="ECO:0000259" key="2">
    <source>
        <dbReference type="Pfam" id="PF12436"/>
    </source>
</evidence>
<proteinExistence type="predicted"/>
<reference evidence="3" key="1">
    <citation type="submission" date="2021-06" db="EMBL/GenBank/DDBJ databases">
        <authorList>
            <person name="Kallberg Y."/>
            <person name="Tangrot J."/>
            <person name="Rosling A."/>
        </authorList>
    </citation>
    <scope>NUCLEOTIDE SEQUENCE</scope>
    <source>
        <strain evidence="3">MA453B</strain>
    </source>
</reference>
<organism evidence="3 4">
    <name type="scientific">Dentiscutata erythropus</name>
    <dbReference type="NCBI Taxonomy" id="1348616"/>
    <lineage>
        <taxon>Eukaryota</taxon>
        <taxon>Fungi</taxon>
        <taxon>Fungi incertae sedis</taxon>
        <taxon>Mucoromycota</taxon>
        <taxon>Glomeromycotina</taxon>
        <taxon>Glomeromycetes</taxon>
        <taxon>Diversisporales</taxon>
        <taxon>Gigasporaceae</taxon>
        <taxon>Dentiscutata</taxon>
    </lineage>
</organism>
<evidence type="ECO:0000313" key="4">
    <source>
        <dbReference type="Proteomes" id="UP000789405"/>
    </source>
</evidence>
<dbReference type="Pfam" id="PF12436">
    <property type="entry name" value="USP7_ICP0_bdg"/>
    <property type="match status" value="1"/>
</dbReference>
<dbReference type="InterPro" id="IPR024729">
    <property type="entry name" value="USP7_ICP0-binding_dom"/>
</dbReference>
<gene>
    <name evidence="3" type="ORF">DERYTH_LOCUS25325</name>
</gene>
<comment type="caution">
    <text evidence="3">The sequence shown here is derived from an EMBL/GenBank/DDBJ whole genome shotgun (WGS) entry which is preliminary data.</text>
</comment>
<name>A0A9N9K7A0_9GLOM</name>
<protein>
    <submittedName>
        <fullName evidence="3">23117_t:CDS:1</fullName>
    </submittedName>
</protein>
<accession>A0A9N9K7A0</accession>
<dbReference type="Proteomes" id="UP000789405">
    <property type="component" value="Unassembled WGS sequence"/>
</dbReference>
<dbReference type="Gene3D" id="3.10.20.90">
    <property type="entry name" value="Phosphatidylinositol 3-kinase Catalytic Subunit, Chain A, domain 1"/>
    <property type="match status" value="1"/>
</dbReference>
<feature type="domain" description="Ubiquitin carboxyl-terminal hydrolase 7 ICP0-binding" evidence="2">
    <location>
        <begin position="1"/>
        <end position="44"/>
    </location>
</feature>
<feature type="non-terminal residue" evidence="3">
    <location>
        <position position="1"/>
    </location>
</feature>
<sequence>VAKRVAAHLSTDPFKLQFTTAHPITGKHRNVIERTTSQILSEILSLLYLSNSVNLLYYEVLDISIVDRN</sequence>